<evidence type="ECO:0000256" key="5">
    <source>
        <dbReference type="ARBA" id="ARBA00023239"/>
    </source>
</evidence>
<dbReference type="InterPro" id="IPR003770">
    <property type="entry name" value="MLTG-like"/>
</dbReference>
<keyword evidence="7" id="KW-0997">Cell inner membrane</keyword>
<evidence type="ECO:0000256" key="2">
    <source>
        <dbReference type="ARBA" id="ARBA00022692"/>
    </source>
</evidence>
<keyword evidence="3 7" id="KW-1133">Transmembrane helix</keyword>
<reference evidence="8 9" key="1">
    <citation type="submission" date="2018-05" db="EMBL/GenBank/DDBJ databases">
        <title>Genomic Encyclopedia of Type Strains, Phase IV (KMG-IV): sequencing the most valuable type-strain genomes for metagenomic binning, comparative biology and taxonomic classification.</title>
        <authorList>
            <person name="Goeker M."/>
        </authorList>
    </citation>
    <scope>NUCLEOTIDE SEQUENCE [LARGE SCALE GENOMIC DNA]</scope>
    <source>
        <strain evidence="8 9">DSM 19792</strain>
    </source>
</reference>
<evidence type="ECO:0000313" key="9">
    <source>
        <dbReference type="Proteomes" id="UP000247792"/>
    </source>
</evidence>
<evidence type="ECO:0000256" key="7">
    <source>
        <dbReference type="HAMAP-Rule" id="MF_02065"/>
    </source>
</evidence>
<protein>
    <recommendedName>
        <fullName evidence="7">Endolytic murein transglycosylase</fullName>
        <ecNumber evidence="7">4.2.2.29</ecNumber>
    </recommendedName>
    <alternativeName>
        <fullName evidence="7">Peptidoglycan lytic transglycosylase</fullName>
    </alternativeName>
    <alternativeName>
        <fullName evidence="7">Peptidoglycan polymerization terminase</fullName>
    </alternativeName>
</protein>
<keyword evidence="2 7" id="KW-0812">Transmembrane</keyword>
<dbReference type="HAMAP" id="MF_02065">
    <property type="entry name" value="MltG"/>
    <property type="match status" value="1"/>
</dbReference>
<dbReference type="Pfam" id="PF02618">
    <property type="entry name" value="YceG"/>
    <property type="match status" value="1"/>
</dbReference>
<proteinExistence type="inferred from homology"/>
<gene>
    <name evidence="7" type="primary">mltG</name>
    <name evidence="8" type="ORF">DFR42_101490</name>
</gene>
<keyword evidence="4 7" id="KW-0472">Membrane</keyword>
<feature type="site" description="Important for catalytic activity" evidence="7">
    <location>
        <position position="214"/>
    </location>
</feature>
<dbReference type="GO" id="GO:0071555">
    <property type="term" value="P:cell wall organization"/>
    <property type="evidence" value="ECO:0007669"/>
    <property type="project" value="UniProtKB-KW"/>
</dbReference>
<dbReference type="GO" id="GO:0005886">
    <property type="term" value="C:plasma membrane"/>
    <property type="evidence" value="ECO:0007669"/>
    <property type="project" value="UniProtKB-UniRule"/>
</dbReference>
<comment type="function">
    <text evidence="7">Functions as a peptidoglycan terminase that cleaves nascent peptidoglycan strands endolytically to terminate their elongation.</text>
</comment>
<dbReference type="Gene3D" id="3.30.160.60">
    <property type="entry name" value="Classic Zinc Finger"/>
    <property type="match status" value="1"/>
</dbReference>
<dbReference type="GO" id="GO:0009252">
    <property type="term" value="P:peptidoglycan biosynthetic process"/>
    <property type="evidence" value="ECO:0007669"/>
    <property type="project" value="UniProtKB-UniRule"/>
</dbReference>
<dbReference type="PANTHER" id="PTHR30518:SF2">
    <property type="entry name" value="ENDOLYTIC MUREIN TRANSGLYCOSYLASE"/>
    <property type="match status" value="1"/>
</dbReference>
<dbReference type="EC" id="4.2.2.29" evidence="7"/>
<evidence type="ECO:0000256" key="1">
    <source>
        <dbReference type="ARBA" id="ARBA00022475"/>
    </source>
</evidence>
<keyword evidence="6 7" id="KW-0961">Cell wall biogenesis/degradation</keyword>
<evidence type="ECO:0000256" key="6">
    <source>
        <dbReference type="ARBA" id="ARBA00023316"/>
    </source>
</evidence>
<comment type="caution">
    <text evidence="8">The sequence shown here is derived from an EMBL/GenBank/DDBJ whole genome shotgun (WGS) entry which is preliminary data.</text>
</comment>
<dbReference type="AlphaFoldDB" id="A0A318K0V2"/>
<dbReference type="CDD" id="cd08010">
    <property type="entry name" value="MltG_like"/>
    <property type="match status" value="1"/>
</dbReference>
<evidence type="ECO:0000256" key="4">
    <source>
        <dbReference type="ARBA" id="ARBA00023136"/>
    </source>
</evidence>
<dbReference type="RefSeq" id="WP_110253350.1">
    <property type="nucleotide sequence ID" value="NZ_QJKB01000001.1"/>
</dbReference>
<comment type="similarity">
    <text evidence="7">Belongs to the transglycosylase MltG family.</text>
</comment>
<keyword evidence="1 7" id="KW-1003">Cell membrane</keyword>
<accession>A0A318K0V2</accession>
<evidence type="ECO:0000313" key="8">
    <source>
        <dbReference type="EMBL" id="PXX46914.1"/>
    </source>
</evidence>
<dbReference type="EMBL" id="QJKB01000001">
    <property type="protein sequence ID" value="PXX46914.1"/>
    <property type="molecule type" value="Genomic_DNA"/>
</dbReference>
<keyword evidence="5 7" id="KW-0456">Lyase</keyword>
<dbReference type="NCBIfam" id="TIGR00247">
    <property type="entry name" value="endolytic transglycosylase MltG"/>
    <property type="match status" value="1"/>
</dbReference>
<dbReference type="OrthoDB" id="9814591at2"/>
<name>A0A318K0V2_9BURK</name>
<sequence length="328" mass="36813">MGFIKKLFVLFILLALAAGGGFYYWMQQVIFTEGEAKEFTIKPGSSVRASARQVYEAGVPVQPLMFEALARLLGKENRLKAGSFEIEAGKTPVDLLNKIVNGDFSMASLAVIEGWTFQQMRKLVDAHPAIKHETLGMSEAELMRKITPDFPQAEGLFFPDTYRFAKGSTDLQLYQQAHSQLLKKLDEAWKKRVDGLPYKNRYEALTMASIIEKETGQKSERPMIASVFVNRLRTGMLLQTDPTVIYGMGERYQGKIYKRDLLTDTPYNTYTRAGLPPTPIALPGMESISAALDPARSDALYFVARGNGTSQFSDNLNDHNRAVNKYQR</sequence>
<keyword evidence="9" id="KW-1185">Reference proteome</keyword>
<comment type="catalytic activity">
    <reaction evidence="7">
        <text>a peptidoglycan chain = a peptidoglycan chain with N-acetyl-1,6-anhydromuramyl-[peptide] at the reducing end + a peptidoglycan chain with N-acetylglucosamine at the non-reducing end.</text>
        <dbReference type="EC" id="4.2.2.29"/>
    </reaction>
</comment>
<organism evidence="8 9">
    <name type="scientific">Undibacterium pigrum</name>
    <dbReference type="NCBI Taxonomy" id="401470"/>
    <lineage>
        <taxon>Bacteria</taxon>
        <taxon>Pseudomonadati</taxon>
        <taxon>Pseudomonadota</taxon>
        <taxon>Betaproteobacteria</taxon>
        <taxon>Burkholderiales</taxon>
        <taxon>Oxalobacteraceae</taxon>
        <taxon>Undibacterium</taxon>
    </lineage>
</organism>
<dbReference type="PANTHER" id="PTHR30518">
    <property type="entry name" value="ENDOLYTIC MUREIN TRANSGLYCOSYLASE"/>
    <property type="match status" value="1"/>
</dbReference>
<dbReference type="Gene3D" id="3.30.1490.480">
    <property type="entry name" value="Endolytic murein transglycosylase"/>
    <property type="match status" value="1"/>
</dbReference>
<dbReference type="GO" id="GO:0008932">
    <property type="term" value="F:lytic endotransglycosylase activity"/>
    <property type="evidence" value="ECO:0007669"/>
    <property type="project" value="UniProtKB-UniRule"/>
</dbReference>
<dbReference type="Proteomes" id="UP000247792">
    <property type="component" value="Unassembled WGS sequence"/>
</dbReference>
<evidence type="ECO:0000256" key="3">
    <source>
        <dbReference type="ARBA" id="ARBA00022989"/>
    </source>
</evidence>